<dbReference type="Gene3D" id="3.30.1060.10">
    <property type="entry name" value="Peptide methionine sulphoxide reductase MsrA"/>
    <property type="match status" value="1"/>
</dbReference>
<dbReference type="NCBIfam" id="TIGR00401">
    <property type="entry name" value="msrA"/>
    <property type="match status" value="1"/>
</dbReference>
<dbReference type="Proteomes" id="UP000177230">
    <property type="component" value="Unassembled WGS sequence"/>
</dbReference>
<dbReference type="GO" id="GO:0008113">
    <property type="term" value="F:peptide-methionine (S)-S-oxide reductase activity"/>
    <property type="evidence" value="ECO:0007669"/>
    <property type="project" value="UniProtKB-UniRule"/>
</dbReference>
<evidence type="ECO:0000313" key="6">
    <source>
        <dbReference type="EMBL" id="OGF08112.1"/>
    </source>
</evidence>
<dbReference type="SUPFAM" id="SSF55068">
    <property type="entry name" value="Peptide methionine sulfoxide reductase"/>
    <property type="match status" value="1"/>
</dbReference>
<accession>A0A1F5R0U7</accession>
<reference evidence="6 7" key="1">
    <citation type="journal article" date="2016" name="Nat. Commun.">
        <title>Thousands of microbial genomes shed light on interconnected biogeochemical processes in an aquifer system.</title>
        <authorList>
            <person name="Anantharaman K."/>
            <person name="Brown C.T."/>
            <person name="Hug L.A."/>
            <person name="Sharon I."/>
            <person name="Castelle C.J."/>
            <person name="Probst A.J."/>
            <person name="Thomas B.C."/>
            <person name="Singh A."/>
            <person name="Wilkins M.J."/>
            <person name="Karaoz U."/>
            <person name="Brodie E.L."/>
            <person name="Williams K.H."/>
            <person name="Hubbard S.S."/>
            <person name="Banfield J.F."/>
        </authorList>
    </citation>
    <scope>NUCLEOTIDE SEQUENCE [LARGE SCALE GENOMIC DNA]</scope>
</reference>
<organism evidence="6 7">
    <name type="scientific">Candidatus Edwardsbacteria bacterium GWF2_54_11</name>
    <dbReference type="NCBI Taxonomy" id="1817851"/>
    <lineage>
        <taxon>Bacteria</taxon>
        <taxon>Candidatus Edwardsiibacteriota</taxon>
    </lineage>
</organism>
<dbReference type="PANTHER" id="PTHR43774:SF1">
    <property type="entry name" value="PEPTIDE METHIONINE SULFOXIDE REDUCTASE MSRA 2"/>
    <property type="match status" value="1"/>
</dbReference>
<dbReference type="HAMAP" id="MF_01401">
    <property type="entry name" value="MsrA"/>
    <property type="match status" value="1"/>
</dbReference>
<sequence>METAIFAAGCFWGVEADFQKLKGVISTEVGYTGGHTQDPTYQQVCTDTTGHAEAIRLTYDPAVISYDDLLKVFWENHNPTTPGRQGPDVGSQYRSAVFYTTPEQQKTAQASKEKLDGSHKYSRPIVTEITPAGEFYRAEEYHQQYYQKKGGGSCKF</sequence>
<comment type="catalytic activity">
    <reaction evidence="2 4">
        <text>L-methionyl-[protein] + [thioredoxin]-disulfide + H2O = L-methionyl-(S)-S-oxide-[protein] + [thioredoxin]-dithiol</text>
        <dbReference type="Rhea" id="RHEA:14217"/>
        <dbReference type="Rhea" id="RHEA-COMP:10698"/>
        <dbReference type="Rhea" id="RHEA-COMP:10700"/>
        <dbReference type="Rhea" id="RHEA-COMP:12313"/>
        <dbReference type="Rhea" id="RHEA-COMP:12315"/>
        <dbReference type="ChEBI" id="CHEBI:15377"/>
        <dbReference type="ChEBI" id="CHEBI:16044"/>
        <dbReference type="ChEBI" id="CHEBI:29950"/>
        <dbReference type="ChEBI" id="CHEBI:44120"/>
        <dbReference type="ChEBI" id="CHEBI:50058"/>
        <dbReference type="EC" id="1.8.4.11"/>
    </reaction>
</comment>
<evidence type="ECO:0000256" key="3">
    <source>
        <dbReference type="ARBA" id="ARBA00048782"/>
    </source>
</evidence>
<evidence type="ECO:0000313" key="7">
    <source>
        <dbReference type="Proteomes" id="UP000177230"/>
    </source>
</evidence>
<comment type="function">
    <text evidence="4">Has an important function as a repair enzyme for proteins that have been inactivated by oxidation. Catalyzes the reversible oxidation-reduction of methionine sulfoxide in proteins to methionine.</text>
</comment>
<dbReference type="GO" id="GO:0033744">
    <property type="term" value="F:L-methionine:thioredoxin-disulfide S-oxidoreductase activity"/>
    <property type="evidence" value="ECO:0007669"/>
    <property type="project" value="RHEA"/>
</dbReference>
<dbReference type="Pfam" id="PF01625">
    <property type="entry name" value="PMSR"/>
    <property type="match status" value="1"/>
</dbReference>
<protein>
    <recommendedName>
        <fullName evidence="4">Peptide methionine sulfoxide reductase MsrA</fullName>
        <shortName evidence="4">Protein-methionine-S-oxide reductase</shortName>
        <ecNumber evidence="4">1.8.4.11</ecNumber>
    </recommendedName>
    <alternativeName>
        <fullName evidence="4">Peptide-methionine (S)-S-oxide reductase</fullName>
        <shortName evidence="4">Peptide Met(O) reductase</shortName>
    </alternativeName>
</protein>
<dbReference type="InterPro" id="IPR036509">
    <property type="entry name" value="Met_Sox_Rdtase_MsrA_sf"/>
</dbReference>
<comment type="catalytic activity">
    <reaction evidence="3 4">
        <text>[thioredoxin]-disulfide + L-methionine + H2O = L-methionine (S)-S-oxide + [thioredoxin]-dithiol</text>
        <dbReference type="Rhea" id="RHEA:19993"/>
        <dbReference type="Rhea" id="RHEA-COMP:10698"/>
        <dbReference type="Rhea" id="RHEA-COMP:10700"/>
        <dbReference type="ChEBI" id="CHEBI:15377"/>
        <dbReference type="ChEBI" id="CHEBI:29950"/>
        <dbReference type="ChEBI" id="CHEBI:50058"/>
        <dbReference type="ChEBI" id="CHEBI:57844"/>
        <dbReference type="ChEBI" id="CHEBI:58772"/>
        <dbReference type="EC" id="1.8.4.11"/>
    </reaction>
</comment>
<gene>
    <name evidence="4" type="primary">msrA</name>
    <name evidence="6" type="ORF">A2024_05100</name>
</gene>
<comment type="caution">
    <text evidence="6">The sequence shown here is derived from an EMBL/GenBank/DDBJ whole genome shotgun (WGS) entry which is preliminary data.</text>
</comment>
<dbReference type="PANTHER" id="PTHR43774">
    <property type="entry name" value="PEPTIDE METHIONINE SULFOXIDE REDUCTASE"/>
    <property type="match status" value="1"/>
</dbReference>
<evidence type="ECO:0000259" key="5">
    <source>
        <dbReference type="Pfam" id="PF01625"/>
    </source>
</evidence>
<dbReference type="InterPro" id="IPR002569">
    <property type="entry name" value="Met_Sox_Rdtase_MsrA_dom"/>
</dbReference>
<evidence type="ECO:0000256" key="4">
    <source>
        <dbReference type="HAMAP-Rule" id="MF_01401"/>
    </source>
</evidence>
<dbReference type="AlphaFoldDB" id="A0A1F5R0U7"/>
<feature type="domain" description="Peptide methionine sulphoxide reductase MsrA" evidence="5">
    <location>
        <begin position="3"/>
        <end position="154"/>
    </location>
</feature>
<evidence type="ECO:0000256" key="2">
    <source>
        <dbReference type="ARBA" id="ARBA00047806"/>
    </source>
</evidence>
<feature type="active site" evidence="4">
    <location>
        <position position="10"/>
    </location>
</feature>
<comment type="similarity">
    <text evidence="4">Belongs to the MsrA Met sulfoxide reductase family.</text>
</comment>
<dbReference type="EMBL" id="MFFM01000049">
    <property type="protein sequence ID" value="OGF08112.1"/>
    <property type="molecule type" value="Genomic_DNA"/>
</dbReference>
<dbReference type="EC" id="1.8.4.11" evidence="4"/>
<keyword evidence="1 4" id="KW-0560">Oxidoreductase</keyword>
<proteinExistence type="inferred from homology"/>
<name>A0A1F5R0U7_9BACT</name>
<evidence type="ECO:0000256" key="1">
    <source>
        <dbReference type="ARBA" id="ARBA00023002"/>
    </source>
</evidence>